<organism evidence="2 3">
    <name type="scientific">Naganishia liquefaciens</name>
    <dbReference type="NCBI Taxonomy" id="104408"/>
    <lineage>
        <taxon>Eukaryota</taxon>
        <taxon>Fungi</taxon>
        <taxon>Dikarya</taxon>
        <taxon>Basidiomycota</taxon>
        <taxon>Agaricomycotina</taxon>
        <taxon>Tremellomycetes</taxon>
        <taxon>Filobasidiales</taxon>
        <taxon>Filobasidiaceae</taxon>
        <taxon>Naganishia</taxon>
    </lineage>
</organism>
<evidence type="ECO:0000256" key="1">
    <source>
        <dbReference type="SAM" id="MobiDB-lite"/>
    </source>
</evidence>
<dbReference type="EMBL" id="BLZA01000018">
    <property type="protein sequence ID" value="GHJ86359.1"/>
    <property type="molecule type" value="Genomic_DNA"/>
</dbReference>
<comment type="caution">
    <text evidence="2">The sequence shown here is derived from an EMBL/GenBank/DDBJ whole genome shotgun (WGS) entry which is preliminary data.</text>
</comment>
<protein>
    <submittedName>
        <fullName evidence="2">Uncharacterized protein</fullName>
    </submittedName>
</protein>
<proteinExistence type="predicted"/>
<name>A0A8H3TUF0_9TREE</name>
<accession>A0A8H3TUF0</accession>
<reference evidence="2" key="1">
    <citation type="submission" date="2020-07" db="EMBL/GenBank/DDBJ databases">
        <title>Draft Genome Sequence of a Deep-Sea Yeast, Naganishia (Cryptococcus) liquefaciens strain N6.</title>
        <authorList>
            <person name="Han Y.W."/>
            <person name="Kajitani R."/>
            <person name="Morimoto H."/>
            <person name="Parhat M."/>
            <person name="Tsubouchi H."/>
            <person name="Bakenova O."/>
            <person name="Ogata M."/>
            <person name="Argunhan B."/>
            <person name="Aoki R."/>
            <person name="Kajiwara S."/>
            <person name="Itoh T."/>
            <person name="Iwasaki H."/>
        </authorList>
    </citation>
    <scope>NUCLEOTIDE SEQUENCE</scope>
    <source>
        <strain evidence="2">N6</strain>
    </source>
</reference>
<feature type="compositionally biased region" description="Basic residues" evidence="1">
    <location>
        <begin position="131"/>
        <end position="142"/>
    </location>
</feature>
<feature type="region of interest" description="Disordered" evidence="1">
    <location>
        <begin position="115"/>
        <end position="142"/>
    </location>
</feature>
<sequence>MANPAAMATAPVLPDIASPLFHLFDKTALWAAKSAYHTISAQRRLPRHLTIADGCLELWFASGLLFDYDIGPNSTNSPVKKSQGASVRPKEQNLAASRTRPLFERSFKYALRSGVETSRKRDEGRLELAAHRSRWTRSKSLE</sequence>
<dbReference type="AlphaFoldDB" id="A0A8H3TUF0"/>
<evidence type="ECO:0000313" key="2">
    <source>
        <dbReference type="EMBL" id="GHJ86359.1"/>
    </source>
</evidence>
<keyword evidence="3" id="KW-1185">Reference proteome</keyword>
<dbReference type="Proteomes" id="UP000620104">
    <property type="component" value="Unassembled WGS sequence"/>
</dbReference>
<evidence type="ECO:0000313" key="3">
    <source>
        <dbReference type="Proteomes" id="UP000620104"/>
    </source>
</evidence>
<feature type="region of interest" description="Disordered" evidence="1">
    <location>
        <begin position="76"/>
        <end position="99"/>
    </location>
</feature>
<feature type="compositionally biased region" description="Polar residues" evidence="1">
    <location>
        <begin position="76"/>
        <end position="85"/>
    </location>
</feature>
<feature type="compositionally biased region" description="Basic and acidic residues" evidence="1">
    <location>
        <begin position="117"/>
        <end position="130"/>
    </location>
</feature>
<gene>
    <name evidence="2" type="ORF">NliqN6_2761</name>
</gene>